<organism evidence="1 4">
    <name type="scientific">Teichococcus wenyumeiae</name>
    <dbReference type="NCBI Taxonomy" id="2478470"/>
    <lineage>
        <taxon>Bacteria</taxon>
        <taxon>Pseudomonadati</taxon>
        <taxon>Pseudomonadota</taxon>
        <taxon>Alphaproteobacteria</taxon>
        <taxon>Acetobacterales</taxon>
        <taxon>Roseomonadaceae</taxon>
        <taxon>Roseomonas</taxon>
    </lineage>
</organism>
<dbReference type="Proteomes" id="UP000274097">
    <property type="component" value="Unassembled WGS sequence"/>
</dbReference>
<gene>
    <name evidence="1" type="ORF">D6Z83_07590</name>
    <name evidence="2" type="ORF">EBE87_20315</name>
</gene>
<evidence type="ECO:0000313" key="1">
    <source>
        <dbReference type="EMBL" id="RKK04828.1"/>
    </source>
</evidence>
<dbReference type="AlphaFoldDB" id="A0A3A9JVJ3"/>
<dbReference type="InParanoid" id="A0A3A9JVJ3"/>
<keyword evidence="3" id="KW-1185">Reference proteome</keyword>
<dbReference type="EMBL" id="RFLX01000019">
    <property type="protein sequence ID" value="RMI19496.1"/>
    <property type="molecule type" value="Genomic_DNA"/>
</dbReference>
<evidence type="ECO:0000313" key="3">
    <source>
        <dbReference type="Proteomes" id="UP000274097"/>
    </source>
</evidence>
<protein>
    <submittedName>
        <fullName evidence="1">Uncharacterized protein</fullName>
    </submittedName>
</protein>
<accession>A0A3A9JVJ3</accession>
<sequence length="463" mass="48861">MPNVAYPARLVEPPTLTRSIRILPEESARRTFQAGEVRLDNQDGLLDQVTGDWTMVGRPAILLRGPHREPFRAAYGEFDRMAELRITGAALSASGRVSIGLREAARDLAVPVTTPYAGTGGLEGDAGLKGQMRPMLYGAKRNLPAVTLLATQLVYQFSGRALSSITGVRDGGAVLAFAGNYASFPEMMTPSLPDSTYATCLAQGLIRLASPPARQVTADAVGAGAATHAGIALALLTGPGGLSGDRFDTASFTGTMPGGLAGFLFKGGTVEAALNEVTGSCASWWGSDRMGRIVAGRLFRPEAFPPDHALARWMLTGEPSEIEGTPPRWRQRVAYRVLGLVQSATDLTGVAAANPAAVSAYGTAQQIETAFDASVLASYPSATDPEPLVSGFDLAVDAQAEAAYLMSLHGVRRRRWRVPVGKWGAAINVGQSISVDHPRLAGRNWIVTGMDETGDAKTLTLWG</sequence>
<evidence type="ECO:0000313" key="4">
    <source>
        <dbReference type="Proteomes" id="UP000278036"/>
    </source>
</evidence>
<dbReference type="EMBL" id="RAQU01000031">
    <property type="protein sequence ID" value="RKK04828.1"/>
    <property type="molecule type" value="Genomic_DNA"/>
</dbReference>
<reference evidence="1 4" key="1">
    <citation type="submission" date="2018-09" db="EMBL/GenBank/DDBJ databases">
        <title>Roseomonas sp. nov., isolated from feces of Tibetan antelopes in the Qinghai-Tibet plateau, China.</title>
        <authorList>
            <person name="Tian Z."/>
        </authorList>
    </citation>
    <scope>NUCLEOTIDE SEQUENCE [LARGE SCALE GENOMIC DNA]</scope>
    <source>
        <strain evidence="2 3">Z23</strain>
        <strain evidence="1 4">Z24</strain>
    </source>
</reference>
<proteinExistence type="predicted"/>
<evidence type="ECO:0000313" key="2">
    <source>
        <dbReference type="EMBL" id="RMI19496.1"/>
    </source>
</evidence>
<dbReference type="Proteomes" id="UP000278036">
    <property type="component" value="Unassembled WGS sequence"/>
</dbReference>
<comment type="caution">
    <text evidence="1">The sequence shown here is derived from an EMBL/GenBank/DDBJ whole genome shotgun (WGS) entry which is preliminary data.</text>
</comment>
<name>A0A3A9JVJ3_9PROT</name>